<feature type="chain" id="PRO_5040262474" description="Elastin-like" evidence="2">
    <location>
        <begin position="24"/>
        <end position="324"/>
    </location>
</feature>
<evidence type="ECO:0000313" key="3">
    <source>
        <dbReference type="EMBL" id="KAI8044709.1"/>
    </source>
</evidence>
<protein>
    <recommendedName>
        <fullName evidence="5">Elastin-like</fullName>
    </recommendedName>
</protein>
<gene>
    <name evidence="3" type="ORF">M5D96_000880</name>
</gene>
<sequence>MVSSRRGIAFVALALTLIASIEGSLFGRDESQEDHKTEFNLASTLSAGITSSRHRQRSHLGSPLYPGLGQVGAGYAGATGSIDDAHGHEQGGSGVRVASTNPVVFPGSQFSNPALTVTAGQQFPAYPPPGYPNQQAPVPYPVAGGSAGGSSSGGFQSAGVPPGYPAQYPTGVPPQQPVGTGSPGFYPGTGAYPGYSYPGVYLPQYPGYPQPAQFPPYGVAPGAVGVPGVAGVPGVPGVAGVPGVPGVPGAAGHFPATSGQNFHRYPSHNAADPNHWDHHLAMNTEYNEEGVHKGPFGVLNNHNAFGYGSGYGGGYNGAYNSPAY</sequence>
<evidence type="ECO:0000256" key="2">
    <source>
        <dbReference type="SAM" id="SignalP"/>
    </source>
</evidence>
<comment type="caution">
    <text evidence="3">The sequence shown here is derived from an EMBL/GenBank/DDBJ whole genome shotgun (WGS) entry which is preliminary data.</text>
</comment>
<feature type="signal peptide" evidence="2">
    <location>
        <begin position="1"/>
        <end position="23"/>
    </location>
</feature>
<keyword evidence="4" id="KW-1185">Reference proteome</keyword>
<evidence type="ECO:0000256" key="1">
    <source>
        <dbReference type="SAM" id="MobiDB-lite"/>
    </source>
</evidence>
<reference evidence="3" key="1">
    <citation type="journal article" date="2023" name="Genome Biol. Evol.">
        <title>Long-read-based Genome Assembly of Drosophila gunungcola Reveals Fewer Chemosensory Genes in Flower-breeding Species.</title>
        <authorList>
            <person name="Negi A."/>
            <person name="Liao B.Y."/>
            <person name="Yeh S.D."/>
        </authorList>
    </citation>
    <scope>NUCLEOTIDE SEQUENCE</scope>
    <source>
        <strain evidence="3">Sukarami</strain>
    </source>
</reference>
<dbReference type="Proteomes" id="UP001059596">
    <property type="component" value="Chromosome 3R"/>
</dbReference>
<evidence type="ECO:0000313" key="4">
    <source>
        <dbReference type="Proteomes" id="UP001059596"/>
    </source>
</evidence>
<organism evidence="3 4">
    <name type="scientific">Drosophila gunungcola</name>
    <name type="common">fruit fly</name>
    <dbReference type="NCBI Taxonomy" id="103775"/>
    <lineage>
        <taxon>Eukaryota</taxon>
        <taxon>Metazoa</taxon>
        <taxon>Ecdysozoa</taxon>
        <taxon>Arthropoda</taxon>
        <taxon>Hexapoda</taxon>
        <taxon>Insecta</taxon>
        <taxon>Pterygota</taxon>
        <taxon>Neoptera</taxon>
        <taxon>Endopterygota</taxon>
        <taxon>Diptera</taxon>
        <taxon>Brachycera</taxon>
        <taxon>Muscomorpha</taxon>
        <taxon>Ephydroidea</taxon>
        <taxon>Drosophilidae</taxon>
        <taxon>Drosophila</taxon>
        <taxon>Sophophora</taxon>
    </lineage>
</organism>
<dbReference type="EMBL" id="JAMKOV010000001">
    <property type="protein sequence ID" value="KAI8044709.1"/>
    <property type="molecule type" value="Genomic_DNA"/>
</dbReference>
<evidence type="ECO:0008006" key="5">
    <source>
        <dbReference type="Google" id="ProtNLM"/>
    </source>
</evidence>
<accession>A0A9P9YX26</accession>
<proteinExistence type="predicted"/>
<dbReference type="OrthoDB" id="7872151at2759"/>
<keyword evidence="2" id="KW-0732">Signal</keyword>
<name>A0A9P9YX26_9MUSC</name>
<dbReference type="AlphaFoldDB" id="A0A9P9YX26"/>
<feature type="region of interest" description="Disordered" evidence="1">
    <location>
        <begin position="143"/>
        <end position="185"/>
    </location>
</feature>